<comment type="caution">
    <text evidence="1">The sequence shown here is derived from an EMBL/GenBank/DDBJ whole genome shotgun (WGS) entry which is preliminary data.</text>
</comment>
<reference evidence="1 2" key="1">
    <citation type="submission" date="2024-06" db="EMBL/GenBank/DDBJ databases">
        <authorList>
            <person name="Steensen K."/>
            <person name="Seneca J."/>
            <person name="Bartlau N."/>
            <person name="Yu A.X."/>
            <person name="Polz M.F."/>
        </authorList>
    </citation>
    <scope>NUCLEOTIDE SEQUENCE [LARGE SCALE GENOMIC DNA]</scope>
    <source>
        <strain evidence="1 2">1F146</strain>
    </source>
</reference>
<protein>
    <submittedName>
        <fullName evidence="1">Uncharacterized protein</fullName>
    </submittedName>
</protein>
<dbReference type="EMBL" id="JBGOOS010000036">
    <property type="protein sequence ID" value="MEZ8210861.1"/>
    <property type="molecule type" value="Genomic_DNA"/>
</dbReference>
<dbReference type="RefSeq" id="WP_371720069.1">
    <property type="nucleotide sequence ID" value="NZ_JBGOOF010000039.1"/>
</dbReference>
<organism evidence="1 2">
    <name type="scientific">Vibrio bivalvicida</name>
    <dbReference type="NCBI Taxonomy" id="1276888"/>
    <lineage>
        <taxon>Bacteria</taxon>
        <taxon>Pseudomonadati</taxon>
        <taxon>Pseudomonadota</taxon>
        <taxon>Gammaproteobacteria</taxon>
        <taxon>Vibrionales</taxon>
        <taxon>Vibrionaceae</taxon>
        <taxon>Vibrio</taxon>
        <taxon>Vibrio oreintalis group</taxon>
    </lineage>
</organism>
<name>A0ABV4MMW8_9VIBR</name>
<proteinExistence type="predicted"/>
<gene>
    <name evidence="1" type="ORF">ACED39_19015</name>
</gene>
<evidence type="ECO:0000313" key="1">
    <source>
        <dbReference type="EMBL" id="MEZ8210861.1"/>
    </source>
</evidence>
<dbReference type="Proteomes" id="UP001569151">
    <property type="component" value="Unassembled WGS sequence"/>
</dbReference>
<keyword evidence="2" id="KW-1185">Reference proteome</keyword>
<accession>A0ABV4MMW8</accession>
<evidence type="ECO:0000313" key="2">
    <source>
        <dbReference type="Proteomes" id="UP001569151"/>
    </source>
</evidence>
<sequence>MLFLKGELRKVISFNSKKNVEFFKLKVELEHFDVEVFVAPKLYEQIEDIKSMIGKKVQLPVYLKCVISEDKTKVYQNYSIALMPELSE</sequence>